<reference evidence="2 3" key="1">
    <citation type="submission" date="2023-10" db="EMBL/GenBank/DDBJ databases">
        <title>A novel Glycoside Hydrolase 43-Like Enzyme from Clostrdium boliviensis is an Endo-xylanase, and a Candidate for Xylooligosaccharides Production from Different Xylan Substrates.</title>
        <authorList>
            <person name="Alvarez M.T."/>
            <person name="Rocabado-Villegas L.R."/>
            <person name="Salas-Veizaga D.M."/>
            <person name="Linares-Pasten J.A."/>
            <person name="Gudmundsdottir E.E."/>
            <person name="Hreggvidsson G.O."/>
            <person name="Adlercreutz P."/>
            <person name="Nordberg Karlsson E."/>
        </authorList>
    </citation>
    <scope>NUCLEOTIDE SEQUENCE [LARGE SCALE GENOMIC DNA]</scope>
    <source>
        <strain evidence="2 3">E-1</strain>
    </source>
</reference>
<keyword evidence="1" id="KW-0812">Transmembrane</keyword>
<evidence type="ECO:0000256" key="1">
    <source>
        <dbReference type="SAM" id="Phobius"/>
    </source>
</evidence>
<comment type="caution">
    <text evidence="2">The sequence shown here is derived from an EMBL/GenBank/DDBJ whole genome shotgun (WGS) entry which is preliminary data.</text>
</comment>
<sequence length="61" mass="6833">MPSGGNDWSGFWGGYIGAIIGGVCTVIGVYWIIEYSQENNKEDVRKRVLPYMALTVLHKEI</sequence>
<keyword evidence="1" id="KW-1133">Transmembrane helix</keyword>
<evidence type="ECO:0000313" key="3">
    <source>
        <dbReference type="Proteomes" id="UP001276854"/>
    </source>
</evidence>
<evidence type="ECO:0000313" key="2">
    <source>
        <dbReference type="EMBL" id="MDW2797397.1"/>
    </source>
</evidence>
<dbReference type="Proteomes" id="UP001276854">
    <property type="component" value="Unassembled WGS sequence"/>
</dbReference>
<organism evidence="2 3">
    <name type="scientific">Clostridium boliviensis</name>
    <dbReference type="NCBI Taxonomy" id="318465"/>
    <lineage>
        <taxon>Bacteria</taxon>
        <taxon>Bacillati</taxon>
        <taxon>Bacillota</taxon>
        <taxon>Clostridia</taxon>
        <taxon>Eubacteriales</taxon>
        <taxon>Clostridiaceae</taxon>
        <taxon>Clostridium</taxon>
    </lineage>
</organism>
<gene>
    <name evidence="2" type="ORF">RZO55_07385</name>
</gene>
<protein>
    <submittedName>
        <fullName evidence="2">Uncharacterized protein</fullName>
    </submittedName>
</protein>
<keyword evidence="3" id="KW-1185">Reference proteome</keyword>
<proteinExistence type="predicted"/>
<keyword evidence="1" id="KW-0472">Membrane</keyword>
<feature type="transmembrane region" description="Helical" evidence="1">
    <location>
        <begin position="12"/>
        <end position="33"/>
    </location>
</feature>
<dbReference type="EMBL" id="JAWONS010000109">
    <property type="protein sequence ID" value="MDW2797397.1"/>
    <property type="molecule type" value="Genomic_DNA"/>
</dbReference>
<accession>A0ABU4GMC2</accession>
<name>A0ABU4GMC2_9CLOT</name>